<proteinExistence type="predicted"/>
<dbReference type="AlphaFoldDB" id="A0A552AUP6"/>
<name>A0A552AUP6_MICAE</name>
<organism evidence="1 2">
    <name type="scientific">Microcystis aeruginosa Ma_OC_H_19870700_S124</name>
    <dbReference type="NCBI Taxonomy" id="2486262"/>
    <lineage>
        <taxon>Bacteria</taxon>
        <taxon>Bacillati</taxon>
        <taxon>Cyanobacteriota</taxon>
        <taxon>Cyanophyceae</taxon>
        <taxon>Oscillatoriophycideae</taxon>
        <taxon>Chroococcales</taxon>
        <taxon>Microcystaceae</taxon>
        <taxon>Microcystis</taxon>
    </lineage>
</organism>
<sequence>MFSIAAFCLRRDNLETERPPDGFLVFMATHPRTSDRCETMGFSPDYLFQITHTNPTTNATVTPRTSHLTLRERLRQPAVI</sequence>
<dbReference type="Proteomes" id="UP000316280">
    <property type="component" value="Unassembled WGS sequence"/>
</dbReference>
<evidence type="ECO:0000313" key="2">
    <source>
        <dbReference type="Proteomes" id="UP000316280"/>
    </source>
</evidence>
<accession>A0A552AUP6</accession>
<comment type="caution">
    <text evidence="1">The sequence shown here is derived from an EMBL/GenBank/DDBJ whole genome shotgun (WGS) entry which is preliminary data.</text>
</comment>
<reference evidence="1 2" key="1">
    <citation type="submission" date="2019-01" db="EMBL/GenBank/DDBJ databases">
        <title>Coherence of Microcystis species and biogeography revealed through population genomics.</title>
        <authorList>
            <person name="Perez-Carrascal O.M."/>
            <person name="Terrat Y."/>
            <person name="Giani A."/>
            <person name="Fortin N."/>
            <person name="Tromas N."/>
            <person name="Shapiro B.J."/>
        </authorList>
    </citation>
    <scope>NUCLEOTIDE SEQUENCE [LARGE SCALE GENOMIC DNA]</scope>
    <source>
        <strain evidence="1">Ma_OC_H_19870700_S124</strain>
    </source>
</reference>
<evidence type="ECO:0000313" key="1">
    <source>
        <dbReference type="EMBL" id="TRT89198.1"/>
    </source>
</evidence>
<gene>
    <name evidence="1" type="ORF">EWV63_04285</name>
</gene>
<protein>
    <submittedName>
        <fullName evidence="1">Uncharacterized protein</fullName>
    </submittedName>
</protein>
<dbReference type="EMBL" id="SFBR01000035">
    <property type="protein sequence ID" value="TRT89198.1"/>
    <property type="molecule type" value="Genomic_DNA"/>
</dbReference>